<dbReference type="Proteomes" id="UP000826195">
    <property type="component" value="Unassembled WGS sequence"/>
</dbReference>
<dbReference type="AlphaFoldDB" id="A0AAV7I5T5"/>
<proteinExistence type="predicted"/>
<evidence type="ECO:0000313" key="3">
    <source>
        <dbReference type="Proteomes" id="UP000826195"/>
    </source>
</evidence>
<organism evidence="2 3">
    <name type="scientific">Cotesia glomerata</name>
    <name type="common">Lepidopteran parasitic wasp</name>
    <name type="synonym">Apanteles glomeratus</name>
    <dbReference type="NCBI Taxonomy" id="32391"/>
    <lineage>
        <taxon>Eukaryota</taxon>
        <taxon>Metazoa</taxon>
        <taxon>Ecdysozoa</taxon>
        <taxon>Arthropoda</taxon>
        <taxon>Hexapoda</taxon>
        <taxon>Insecta</taxon>
        <taxon>Pterygota</taxon>
        <taxon>Neoptera</taxon>
        <taxon>Endopterygota</taxon>
        <taxon>Hymenoptera</taxon>
        <taxon>Apocrita</taxon>
        <taxon>Ichneumonoidea</taxon>
        <taxon>Braconidae</taxon>
        <taxon>Microgastrinae</taxon>
        <taxon>Cotesia</taxon>
    </lineage>
</organism>
<keyword evidence="3" id="KW-1185">Reference proteome</keyword>
<sequence length="116" mass="12942">MGMLCGNGQRRGTPDTNRDGSSAREREIYNISGSLFCRWGKDRVMLVLVLQNETKTETTKEEVDICGGELRIYPRNLDLNLVKLFGGALVKNCEKIAMVDKRGKFGGQGCSDLLQR</sequence>
<feature type="compositionally biased region" description="Basic and acidic residues" evidence="1">
    <location>
        <begin position="12"/>
        <end position="24"/>
    </location>
</feature>
<reference evidence="2 3" key="1">
    <citation type="journal article" date="2021" name="J. Hered.">
        <title>A chromosome-level genome assembly of the parasitoid wasp, Cotesia glomerata (Hymenoptera: Braconidae).</title>
        <authorList>
            <person name="Pinto B.J."/>
            <person name="Weis J.J."/>
            <person name="Gamble T."/>
            <person name="Ode P.J."/>
            <person name="Paul R."/>
            <person name="Zaspel J.M."/>
        </authorList>
    </citation>
    <scope>NUCLEOTIDE SEQUENCE [LARGE SCALE GENOMIC DNA]</scope>
    <source>
        <strain evidence="2">CgM1</strain>
    </source>
</reference>
<accession>A0AAV7I5T5</accession>
<gene>
    <name evidence="2" type="ORF">KQX54_016903</name>
</gene>
<protein>
    <submittedName>
        <fullName evidence="2">Uncharacterized protein</fullName>
    </submittedName>
</protein>
<feature type="region of interest" description="Disordered" evidence="1">
    <location>
        <begin position="1"/>
        <end position="24"/>
    </location>
</feature>
<evidence type="ECO:0000313" key="2">
    <source>
        <dbReference type="EMBL" id="KAH0547064.1"/>
    </source>
</evidence>
<comment type="caution">
    <text evidence="2">The sequence shown here is derived from an EMBL/GenBank/DDBJ whole genome shotgun (WGS) entry which is preliminary data.</text>
</comment>
<dbReference type="EMBL" id="JAHXZJ010002237">
    <property type="protein sequence ID" value="KAH0547064.1"/>
    <property type="molecule type" value="Genomic_DNA"/>
</dbReference>
<evidence type="ECO:0000256" key="1">
    <source>
        <dbReference type="SAM" id="MobiDB-lite"/>
    </source>
</evidence>
<name>A0AAV7I5T5_COTGL</name>